<dbReference type="AlphaFoldDB" id="A0A917X580"/>
<feature type="domain" description="Transcription regulator PadR C-terminal" evidence="3">
    <location>
        <begin position="94"/>
        <end position="174"/>
    </location>
</feature>
<evidence type="ECO:0000313" key="5">
    <source>
        <dbReference type="Proteomes" id="UP000642070"/>
    </source>
</evidence>
<comment type="caution">
    <text evidence="4">The sequence shown here is derived from an EMBL/GenBank/DDBJ whole genome shotgun (WGS) entry which is preliminary data.</text>
</comment>
<accession>A0A917X580</accession>
<organism evidence="4 5">
    <name type="scientific">Dactylosporangium sucinum</name>
    <dbReference type="NCBI Taxonomy" id="1424081"/>
    <lineage>
        <taxon>Bacteria</taxon>
        <taxon>Bacillati</taxon>
        <taxon>Actinomycetota</taxon>
        <taxon>Actinomycetes</taxon>
        <taxon>Micromonosporales</taxon>
        <taxon>Micromonosporaceae</taxon>
        <taxon>Dactylosporangium</taxon>
    </lineage>
</organism>
<name>A0A917X580_9ACTN</name>
<protein>
    <recommendedName>
        <fullName evidence="6">PadR family transcriptional regulator</fullName>
    </recommendedName>
</protein>
<dbReference type="SUPFAM" id="SSF46785">
    <property type="entry name" value="Winged helix' DNA-binding domain"/>
    <property type="match status" value="1"/>
</dbReference>
<reference evidence="4" key="1">
    <citation type="journal article" date="2014" name="Int. J. Syst. Evol. Microbiol.">
        <title>Complete genome sequence of Corynebacterium casei LMG S-19264T (=DSM 44701T), isolated from a smear-ripened cheese.</title>
        <authorList>
            <consortium name="US DOE Joint Genome Institute (JGI-PGF)"/>
            <person name="Walter F."/>
            <person name="Albersmeier A."/>
            <person name="Kalinowski J."/>
            <person name="Ruckert C."/>
        </authorList>
    </citation>
    <scope>NUCLEOTIDE SEQUENCE</scope>
    <source>
        <strain evidence="4">JCM 19831</strain>
    </source>
</reference>
<keyword evidence="5" id="KW-1185">Reference proteome</keyword>
<evidence type="ECO:0000313" key="4">
    <source>
        <dbReference type="EMBL" id="GGM67913.1"/>
    </source>
</evidence>
<dbReference type="PANTHER" id="PTHR43252:SF6">
    <property type="entry name" value="NEGATIVE TRANSCRIPTION REGULATOR PADR"/>
    <property type="match status" value="1"/>
</dbReference>
<feature type="domain" description="Transcription regulator PadR N-terminal" evidence="2">
    <location>
        <begin position="11"/>
        <end position="82"/>
    </location>
</feature>
<evidence type="ECO:0000259" key="2">
    <source>
        <dbReference type="Pfam" id="PF03551"/>
    </source>
</evidence>
<feature type="coiled-coil region" evidence="1">
    <location>
        <begin position="109"/>
        <end position="140"/>
    </location>
</feature>
<evidence type="ECO:0000256" key="1">
    <source>
        <dbReference type="SAM" id="Coils"/>
    </source>
</evidence>
<dbReference type="RefSeq" id="WP_190255466.1">
    <property type="nucleotide sequence ID" value="NZ_BMPI01000056.1"/>
</dbReference>
<proteinExistence type="predicted"/>
<dbReference type="InterPro" id="IPR005149">
    <property type="entry name" value="Tscrpt_reg_PadR_N"/>
</dbReference>
<dbReference type="Gene3D" id="6.10.140.190">
    <property type="match status" value="1"/>
</dbReference>
<evidence type="ECO:0000259" key="3">
    <source>
        <dbReference type="Pfam" id="PF10400"/>
    </source>
</evidence>
<sequence length="177" mass="19427">MARSSQTDAAVLGGLSVQPMSGYALREAIRDVLGHFWSESFGQIYPTLTALEREGFVERSEGDRAGSSTFHITPAGRRRLRELLSQPIQGVPPRNGLLLRLFFGRTLGAEACRELLRDARADAERKLAELDRLLAENAAETGPDAPFMRMTILAGRRSAEAGVAWADECLNLLEELS</sequence>
<dbReference type="InterPro" id="IPR018309">
    <property type="entry name" value="Tscrpt_reg_PadR_C"/>
</dbReference>
<dbReference type="InterPro" id="IPR036388">
    <property type="entry name" value="WH-like_DNA-bd_sf"/>
</dbReference>
<dbReference type="EMBL" id="BMPI01000056">
    <property type="protein sequence ID" value="GGM67913.1"/>
    <property type="molecule type" value="Genomic_DNA"/>
</dbReference>
<dbReference type="Pfam" id="PF03551">
    <property type="entry name" value="PadR"/>
    <property type="match status" value="1"/>
</dbReference>
<evidence type="ECO:0008006" key="6">
    <source>
        <dbReference type="Google" id="ProtNLM"/>
    </source>
</evidence>
<gene>
    <name evidence="4" type="ORF">GCM10007977_082160</name>
</gene>
<dbReference type="Gene3D" id="1.10.10.10">
    <property type="entry name" value="Winged helix-like DNA-binding domain superfamily/Winged helix DNA-binding domain"/>
    <property type="match status" value="1"/>
</dbReference>
<dbReference type="InterPro" id="IPR036390">
    <property type="entry name" value="WH_DNA-bd_sf"/>
</dbReference>
<keyword evidence="1" id="KW-0175">Coiled coil</keyword>
<dbReference type="Proteomes" id="UP000642070">
    <property type="component" value="Unassembled WGS sequence"/>
</dbReference>
<dbReference type="Pfam" id="PF10400">
    <property type="entry name" value="Vir_act_alpha_C"/>
    <property type="match status" value="1"/>
</dbReference>
<reference evidence="4" key="2">
    <citation type="submission" date="2020-09" db="EMBL/GenBank/DDBJ databases">
        <authorList>
            <person name="Sun Q."/>
            <person name="Ohkuma M."/>
        </authorList>
    </citation>
    <scope>NUCLEOTIDE SEQUENCE</scope>
    <source>
        <strain evidence="4">JCM 19831</strain>
    </source>
</reference>
<dbReference type="PANTHER" id="PTHR43252">
    <property type="entry name" value="TRANSCRIPTIONAL REGULATOR YQJI"/>
    <property type="match status" value="1"/>
</dbReference>